<evidence type="ECO:0000256" key="9">
    <source>
        <dbReference type="ARBA" id="ARBA00023026"/>
    </source>
</evidence>
<evidence type="ECO:0000256" key="5">
    <source>
        <dbReference type="ARBA" id="ARBA00022553"/>
    </source>
</evidence>
<dbReference type="EMBL" id="BAAAME010000005">
    <property type="protein sequence ID" value="GAA1748141.1"/>
    <property type="molecule type" value="Genomic_DNA"/>
</dbReference>
<evidence type="ECO:0000256" key="8">
    <source>
        <dbReference type="ARBA" id="ARBA00023012"/>
    </source>
</evidence>
<dbReference type="Gene3D" id="3.30.450.20">
    <property type="entry name" value="PAS domain"/>
    <property type="match status" value="1"/>
</dbReference>
<comment type="caution">
    <text evidence="12">The sequence shown here is derived from an EMBL/GenBank/DDBJ whole genome shotgun (WGS) entry which is preliminary data.</text>
</comment>
<dbReference type="InterPro" id="IPR036890">
    <property type="entry name" value="HATPase_C_sf"/>
</dbReference>
<dbReference type="PRINTS" id="PR00344">
    <property type="entry name" value="BCTRLSENSOR"/>
</dbReference>
<dbReference type="NCBIfam" id="TIGR00229">
    <property type="entry name" value="sensory_box"/>
    <property type="match status" value="1"/>
</dbReference>
<dbReference type="PANTHER" id="PTHR44936:SF9">
    <property type="entry name" value="SENSOR PROTEIN CREC"/>
    <property type="match status" value="1"/>
</dbReference>
<dbReference type="SUPFAM" id="SSF55785">
    <property type="entry name" value="PYP-like sensor domain (PAS domain)"/>
    <property type="match status" value="1"/>
</dbReference>
<evidence type="ECO:0000256" key="4">
    <source>
        <dbReference type="ARBA" id="ARBA00022475"/>
    </source>
</evidence>
<proteinExistence type="predicted"/>
<reference evidence="12 13" key="1">
    <citation type="journal article" date="2019" name="Int. J. Syst. Evol. Microbiol.">
        <title>The Global Catalogue of Microorganisms (GCM) 10K type strain sequencing project: providing services to taxonomists for standard genome sequencing and annotation.</title>
        <authorList>
            <consortium name="The Broad Institute Genomics Platform"/>
            <consortium name="The Broad Institute Genome Sequencing Center for Infectious Disease"/>
            <person name="Wu L."/>
            <person name="Ma J."/>
        </authorList>
    </citation>
    <scope>NUCLEOTIDE SEQUENCE [LARGE SCALE GENOMIC DNA]</scope>
    <source>
        <strain evidence="12 13">JCM 13518</strain>
    </source>
</reference>
<feature type="domain" description="PAS" evidence="11">
    <location>
        <begin position="1"/>
        <end position="44"/>
    </location>
</feature>
<accession>A0ABN2K4F9</accession>
<dbReference type="InterPro" id="IPR005467">
    <property type="entry name" value="His_kinase_dom"/>
</dbReference>
<protein>
    <recommendedName>
        <fullName evidence="3">histidine kinase</fullName>
        <ecNumber evidence="3">2.7.13.3</ecNumber>
    </recommendedName>
</protein>
<keyword evidence="6" id="KW-0808">Transferase</keyword>
<dbReference type="PROSITE" id="PS50109">
    <property type="entry name" value="HIS_KIN"/>
    <property type="match status" value="1"/>
</dbReference>
<evidence type="ECO:0000256" key="2">
    <source>
        <dbReference type="ARBA" id="ARBA00004651"/>
    </source>
</evidence>
<organism evidence="12 13">
    <name type="scientific">Aeromicrobium alkaliterrae</name>
    <dbReference type="NCBI Taxonomy" id="302168"/>
    <lineage>
        <taxon>Bacteria</taxon>
        <taxon>Bacillati</taxon>
        <taxon>Actinomycetota</taxon>
        <taxon>Actinomycetes</taxon>
        <taxon>Propionibacteriales</taxon>
        <taxon>Nocardioidaceae</taxon>
        <taxon>Aeromicrobium</taxon>
    </lineage>
</organism>
<dbReference type="InterPro" id="IPR003594">
    <property type="entry name" value="HATPase_dom"/>
</dbReference>
<evidence type="ECO:0000259" key="11">
    <source>
        <dbReference type="PROSITE" id="PS50112"/>
    </source>
</evidence>
<dbReference type="SUPFAM" id="SSF55874">
    <property type="entry name" value="ATPase domain of HSP90 chaperone/DNA topoisomerase II/histidine kinase"/>
    <property type="match status" value="1"/>
</dbReference>
<keyword evidence="5" id="KW-0597">Phosphoprotein</keyword>
<dbReference type="InterPro" id="IPR050980">
    <property type="entry name" value="2C_sensor_his_kinase"/>
</dbReference>
<evidence type="ECO:0000259" key="10">
    <source>
        <dbReference type="PROSITE" id="PS50109"/>
    </source>
</evidence>
<dbReference type="Gene3D" id="1.10.287.130">
    <property type="match status" value="1"/>
</dbReference>
<keyword evidence="8" id="KW-0902">Two-component regulatory system</keyword>
<keyword evidence="4" id="KW-0472">Membrane</keyword>
<keyword evidence="4" id="KW-1003">Cell membrane</keyword>
<dbReference type="Proteomes" id="UP001501057">
    <property type="component" value="Unassembled WGS sequence"/>
</dbReference>
<comment type="catalytic activity">
    <reaction evidence="1">
        <text>ATP + protein L-histidine = ADP + protein N-phospho-L-histidine.</text>
        <dbReference type="EC" id="2.7.13.3"/>
    </reaction>
</comment>
<dbReference type="InterPro" id="IPR003661">
    <property type="entry name" value="HisK_dim/P_dom"/>
</dbReference>
<keyword evidence="7" id="KW-0418">Kinase</keyword>
<dbReference type="CDD" id="cd00130">
    <property type="entry name" value="PAS"/>
    <property type="match status" value="1"/>
</dbReference>
<evidence type="ECO:0000256" key="7">
    <source>
        <dbReference type="ARBA" id="ARBA00022777"/>
    </source>
</evidence>
<keyword evidence="9" id="KW-0843">Virulence</keyword>
<dbReference type="InterPro" id="IPR000014">
    <property type="entry name" value="PAS"/>
</dbReference>
<dbReference type="Pfam" id="PF02518">
    <property type="entry name" value="HATPase_c"/>
    <property type="match status" value="1"/>
</dbReference>
<dbReference type="CDD" id="cd00082">
    <property type="entry name" value="HisKA"/>
    <property type="match status" value="1"/>
</dbReference>
<keyword evidence="13" id="KW-1185">Reference proteome</keyword>
<evidence type="ECO:0000256" key="6">
    <source>
        <dbReference type="ARBA" id="ARBA00022679"/>
    </source>
</evidence>
<dbReference type="Pfam" id="PF00989">
    <property type="entry name" value="PAS"/>
    <property type="match status" value="1"/>
</dbReference>
<evidence type="ECO:0000313" key="12">
    <source>
        <dbReference type="EMBL" id="GAA1748141.1"/>
    </source>
</evidence>
<dbReference type="Gene3D" id="3.30.565.10">
    <property type="entry name" value="Histidine kinase-like ATPase, C-terminal domain"/>
    <property type="match status" value="1"/>
</dbReference>
<dbReference type="InterPro" id="IPR035965">
    <property type="entry name" value="PAS-like_dom_sf"/>
</dbReference>
<dbReference type="InterPro" id="IPR013767">
    <property type="entry name" value="PAS_fold"/>
</dbReference>
<dbReference type="PANTHER" id="PTHR44936">
    <property type="entry name" value="SENSOR PROTEIN CREC"/>
    <property type="match status" value="1"/>
</dbReference>
<dbReference type="InterPro" id="IPR036097">
    <property type="entry name" value="HisK_dim/P_sf"/>
</dbReference>
<gene>
    <name evidence="12" type="ORF">GCM10009710_30270</name>
</gene>
<dbReference type="InterPro" id="IPR004358">
    <property type="entry name" value="Sig_transdc_His_kin-like_C"/>
</dbReference>
<dbReference type="PROSITE" id="PS50112">
    <property type="entry name" value="PAS"/>
    <property type="match status" value="1"/>
</dbReference>
<feature type="domain" description="Histidine kinase" evidence="10">
    <location>
        <begin position="121"/>
        <end position="328"/>
    </location>
</feature>
<sequence>MYAVGIIGLDRNGVVRQWNRGAELIKGYTAEEVLGTSFERFYREVDRELGLPELLLRTAEREDHVENSGWRVRADGSLFWADVVIMARRGADGEVDGYMKIVRDESAEHAAAEDHRAFLEAMAHDLVSPLASLRWTLEGMEAGTVTGQQIAQVEASVEHLLTMVDDLRTHVKNSFVDQLVLPLQDYNLRDGVAVAVNVVGHGEALRRVEIIEPTSVVAQAHPPTLIRALANLLDNALRYSNGPVQVEVARDPVPTVLVRDTGRGIDPADLAAIFEPRRRGRFAVEGDGGSGLGLSSARRLLQRQGGRVDLRSELGVGTEATVLLRPAVGT</sequence>
<comment type="subcellular location">
    <subcellularLocation>
        <location evidence="2">Cell membrane</location>
        <topology evidence="2">Multi-pass membrane protein</topology>
    </subcellularLocation>
</comment>
<dbReference type="SMART" id="SM00387">
    <property type="entry name" value="HATPase_c"/>
    <property type="match status" value="1"/>
</dbReference>
<name>A0ABN2K4F9_9ACTN</name>
<evidence type="ECO:0000313" key="13">
    <source>
        <dbReference type="Proteomes" id="UP001501057"/>
    </source>
</evidence>
<dbReference type="EC" id="2.7.13.3" evidence="3"/>
<evidence type="ECO:0000256" key="1">
    <source>
        <dbReference type="ARBA" id="ARBA00000085"/>
    </source>
</evidence>
<dbReference type="SUPFAM" id="SSF47384">
    <property type="entry name" value="Homodimeric domain of signal transducing histidine kinase"/>
    <property type="match status" value="1"/>
</dbReference>
<evidence type="ECO:0000256" key="3">
    <source>
        <dbReference type="ARBA" id="ARBA00012438"/>
    </source>
</evidence>